<evidence type="ECO:0000313" key="2">
    <source>
        <dbReference type="Proteomes" id="UP000037035"/>
    </source>
</evidence>
<protein>
    <submittedName>
        <fullName evidence="1">Uncharacterized protein</fullName>
    </submittedName>
</protein>
<reference evidence="1 2" key="1">
    <citation type="submission" date="2015-08" db="EMBL/GenBank/DDBJ databases">
        <title>Next Generation Sequencing and Analysis of the Genome of Puccinia sorghi L Schw, the Causal Agent of Maize Common Rust.</title>
        <authorList>
            <person name="Rochi L."/>
            <person name="Burguener G."/>
            <person name="Darino M."/>
            <person name="Turjanski A."/>
            <person name="Kreff E."/>
            <person name="Dieguez M.J."/>
            <person name="Sacco F."/>
        </authorList>
    </citation>
    <scope>NUCLEOTIDE SEQUENCE [LARGE SCALE GENOMIC DNA]</scope>
    <source>
        <strain evidence="1 2">RO10H11247</strain>
    </source>
</reference>
<proteinExistence type="predicted"/>
<sequence>MPTPHGPPPIISATYFAIYVNNQYQRLWRDTHKHVTTLLILNKHPHPNHKQLPGRLKLSRQSGHLSPKKDFIVTVFAEETTLEVFQQLVVAGCNTRFTNLGWIVAESLEKGQHKIFCQGSLPQVKGWLKFNGVDINNNKAFLKWINVAVKSHKLNSRVALNLKMTNPAENIKHSRRNYWPNKLLTRRLNPSTKRVVKIMAMKRKMRSTWKIGTIVTSTYAKFTRLIQSSPSTIERSQSLSTLEKPIVTFCPPWQPARNGQWTLSIGMSHGQDPLGSSASLAQVFANAIAGATIRHQQECHPASSSDEGSNHTYSESPIIDYLNSLRLSKINKVHDILSANDINSHKIFAGSSSLDQKEVLSLGLALGVITQLFDNVSKLEKHLARNKFA</sequence>
<dbReference type="AlphaFoldDB" id="A0A0L6UAP5"/>
<dbReference type="VEuPathDB" id="FungiDB:VP01_877g4"/>
<name>A0A0L6UAP5_9BASI</name>
<gene>
    <name evidence="1" type="ORF">VP01_877g4</name>
</gene>
<dbReference type="EMBL" id="LAVV01014359">
    <property type="protein sequence ID" value="KNZ44835.1"/>
    <property type="molecule type" value="Genomic_DNA"/>
</dbReference>
<comment type="caution">
    <text evidence="1">The sequence shown here is derived from an EMBL/GenBank/DDBJ whole genome shotgun (WGS) entry which is preliminary data.</text>
</comment>
<accession>A0A0L6UAP5</accession>
<dbReference type="Proteomes" id="UP000037035">
    <property type="component" value="Unassembled WGS sequence"/>
</dbReference>
<evidence type="ECO:0000313" key="1">
    <source>
        <dbReference type="EMBL" id="KNZ44835.1"/>
    </source>
</evidence>
<keyword evidence="2" id="KW-1185">Reference proteome</keyword>
<organism evidence="1 2">
    <name type="scientific">Puccinia sorghi</name>
    <dbReference type="NCBI Taxonomy" id="27349"/>
    <lineage>
        <taxon>Eukaryota</taxon>
        <taxon>Fungi</taxon>
        <taxon>Dikarya</taxon>
        <taxon>Basidiomycota</taxon>
        <taxon>Pucciniomycotina</taxon>
        <taxon>Pucciniomycetes</taxon>
        <taxon>Pucciniales</taxon>
        <taxon>Pucciniaceae</taxon>
        <taxon>Puccinia</taxon>
    </lineage>
</organism>